<dbReference type="PANTHER" id="PTHR33695:SF1">
    <property type="entry name" value="LIPOPROTEIN SIGNAL PEPTIDASE"/>
    <property type="match status" value="1"/>
</dbReference>
<reference evidence="8" key="1">
    <citation type="submission" date="2013-08" db="EMBL/GenBank/DDBJ databases">
        <authorList>
            <person name="Mendez C."/>
            <person name="Richter M."/>
            <person name="Ferrer M."/>
            <person name="Sanchez J."/>
        </authorList>
    </citation>
    <scope>NUCLEOTIDE SEQUENCE</scope>
</reference>
<proteinExistence type="inferred from homology"/>
<evidence type="ECO:0000313" key="8">
    <source>
        <dbReference type="EMBL" id="EQD64385.1"/>
    </source>
</evidence>
<feature type="non-terminal residue" evidence="8">
    <location>
        <position position="1"/>
    </location>
</feature>
<name>T1CCH5_9ZZZZ</name>
<keyword evidence="6 7" id="KW-0472">Membrane</keyword>
<dbReference type="HAMAP" id="MF_00161">
    <property type="entry name" value="LspA"/>
    <property type="match status" value="1"/>
</dbReference>
<accession>T1CCH5</accession>
<feature type="transmembrane region" description="Helical" evidence="7">
    <location>
        <begin position="76"/>
        <end position="94"/>
    </location>
</feature>
<keyword evidence="5 7" id="KW-1133">Transmembrane helix</keyword>
<gene>
    <name evidence="8" type="ORF">B2A_02034</name>
</gene>
<keyword evidence="2" id="KW-0645">Protease</keyword>
<dbReference type="NCBIfam" id="TIGR00077">
    <property type="entry name" value="lspA"/>
    <property type="match status" value="1"/>
</dbReference>
<keyword evidence="4 8" id="KW-0378">Hydrolase</keyword>
<dbReference type="GO" id="GO:0004190">
    <property type="term" value="F:aspartic-type endopeptidase activity"/>
    <property type="evidence" value="ECO:0007669"/>
    <property type="project" value="UniProtKB-EC"/>
</dbReference>
<evidence type="ECO:0000256" key="1">
    <source>
        <dbReference type="ARBA" id="ARBA00022475"/>
    </source>
</evidence>
<dbReference type="EC" id="3.4.23.36" evidence="8"/>
<dbReference type="GO" id="GO:0006508">
    <property type="term" value="P:proteolysis"/>
    <property type="evidence" value="ECO:0007669"/>
    <property type="project" value="UniProtKB-KW"/>
</dbReference>
<feature type="transmembrane region" description="Helical" evidence="7">
    <location>
        <begin position="101"/>
        <end position="119"/>
    </location>
</feature>
<dbReference type="InterPro" id="IPR001872">
    <property type="entry name" value="Peptidase_A8"/>
</dbReference>
<keyword evidence="3 7" id="KW-0812">Transmembrane</keyword>
<dbReference type="EMBL" id="AUZZ01001426">
    <property type="protein sequence ID" value="EQD64385.1"/>
    <property type="molecule type" value="Genomic_DNA"/>
</dbReference>
<keyword evidence="1" id="KW-1003">Cell membrane</keyword>
<reference evidence="8" key="2">
    <citation type="journal article" date="2014" name="ISME J.">
        <title>Microbial stratification in low pH oxic and suboxic macroscopic growths along an acid mine drainage.</title>
        <authorList>
            <person name="Mendez-Garcia C."/>
            <person name="Mesa V."/>
            <person name="Sprenger R.R."/>
            <person name="Richter M."/>
            <person name="Diez M.S."/>
            <person name="Solano J."/>
            <person name="Bargiela R."/>
            <person name="Golyshina O.V."/>
            <person name="Manteca A."/>
            <person name="Ramos J.L."/>
            <person name="Gallego J.R."/>
            <person name="Llorente I."/>
            <person name="Martins Dos Santos V.A."/>
            <person name="Jensen O.N."/>
            <person name="Pelaez A.I."/>
            <person name="Sanchez J."/>
            <person name="Ferrer M."/>
        </authorList>
    </citation>
    <scope>NUCLEOTIDE SEQUENCE</scope>
</reference>
<evidence type="ECO:0000256" key="3">
    <source>
        <dbReference type="ARBA" id="ARBA00022692"/>
    </source>
</evidence>
<dbReference type="GO" id="GO:0016020">
    <property type="term" value="C:membrane"/>
    <property type="evidence" value="ECO:0007669"/>
    <property type="project" value="InterPro"/>
</dbReference>
<dbReference type="AlphaFoldDB" id="T1CCH5"/>
<evidence type="ECO:0000256" key="2">
    <source>
        <dbReference type="ARBA" id="ARBA00022670"/>
    </source>
</evidence>
<evidence type="ECO:0000256" key="4">
    <source>
        <dbReference type="ARBA" id="ARBA00022801"/>
    </source>
</evidence>
<sequence>FLSVRAMSLPRPNALPWLLLSLAVIALDQLTKALIVAHFAVGQVQVLIPHLLDLTLAYNRGAAFNFLASADGWQRWLFTLLAVGISAALVVALARTSRGAWRSALPYALIIGGALGNLIDRLRLGHVVDFILVHWKHDWYYPAFNVADSSITVGAVLLVWFALFGTSRAAGR</sequence>
<dbReference type="PRINTS" id="PR00781">
    <property type="entry name" value="LIPOSIGPTASE"/>
</dbReference>
<dbReference type="PROSITE" id="PS00855">
    <property type="entry name" value="SPASE_II"/>
    <property type="match status" value="1"/>
</dbReference>
<evidence type="ECO:0000256" key="5">
    <source>
        <dbReference type="ARBA" id="ARBA00022989"/>
    </source>
</evidence>
<evidence type="ECO:0000256" key="7">
    <source>
        <dbReference type="SAM" id="Phobius"/>
    </source>
</evidence>
<dbReference type="PANTHER" id="PTHR33695">
    <property type="entry name" value="LIPOPROTEIN SIGNAL PEPTIDASE"/>
    <property type="match status" value="1"/>
</dbReference>
<organism evidence="8">
    <name type="scientific">mine drainage metagenome</name>
    <dbReference type="NCBI Taxonomy" id="410659"/>
    <lineage>
        <taxon>unclassified sequences</taxon>
        <taxon>metagenomes</taxon>
        <taxon>ecological metagenomes</taxon>
    </lineage>
</organism>
<feature type="transmembrane region" description="Helical" evidence="7">
    <location>
        <begin position="139"/>
        <end position="164"/>
    </location>
</feature>
<evidence type="ECO:0000256" key="6">
    <source>
        <dbReference type="ARBA" id="ARBA00023136"/>
    </source>
</evidence>
<dbReference type="Pfam" id="PF01252">
    <property type="entry name" value="Peptidase_A8"/>
    <property type="match status" value="1"/>
</dbReference>
<comment type="caution">
    <text evidence="8">The sequence shown here is derived from an EMBL/GenBank/DDBJ whole genome shotgun (WGS) entry which is preliminary data.</text>
</comment>
<protein>
    <submittedName>
        <fullName evidence="8">Peptidase A8, signal peptidase II</fullName>
        <ecNumber evidence="8">3.4.23.36</ecNumber>
    </submittedName>
</protein>